<dbReference type="SUPFAM" id="SSF81383">
    <property type="entry name" value="F-box domain"/>
    <property type="match status" value="1"/>
</dbReference>
<protein>
    <recommendedName>
        <fullName evidence="2">F-box domain-containing protein</fullName>
    </recommendedName>
</protein>
<evidence type="ECO:0000313" key="4">
    <source>
        <dbReference type="Proteomes" id="UP000289152"/>
    </source>
</evidence>
<feature type="region of interest" description="Disordered" evidence="1">
    <location>
        <begin position="257"/>
        <end position="288"/>
    </location>
</feature>
<gene>
    <name evidence="3" type="ORF">M231_00327</name>
</gene>
<name>A0A4V1M520_TREME</name>
<dbReference type="InterPro" id="IPR001810">
    <property type="entry name" value="F-box_dom"/>
</dbReference>
<dbReference type="Proteomes" id="UP000289152">
    <property type="component" value="Unassembled WGS sequence"/>
</dbReference>
<dbReference type="AlphaFoldDB" id="A0A4V1M520"/>
<sequence>MTQISNNLKNLPEETLTHISSYLSPRSALSLALTSSKLQPAAESRLLRILRISESDLYAPTYNAPTPPLPIVTTPTLVGRTDTETSGEGNRVVFHRALASRRVIRSFLVKLEMKNYRRGYVRELEFSMRHEIPLEFGSLMKLVQGSLERLVLSFPVHSSASLPMEGFTTLPRILLPLREFHALREVRLNISRGWTKSVLTILQVAPRLESLNVRGSPPVPLDPDLSPTRIYGQPQLEHTLLDPDSPRSVLTMGEVQGVQGGTAGQGGVERSGREEQNQRDQQQPQLDIWRDGGGWDIPKLQLRHLVVDGIQGLMSPILSRLIRSADQLEHLCLRDRSMLFSPPSDWNVLDAITSLPRLKRLDIPWTIHEFLEKRDWQGLEGVEEMRVAWDYVTLRSKSDKGTIFPRLSTIKKYTVEIVAYTPQWVYENVSQPWHHQMSALRTMACVLEKEIIHLPALQTVLCTSVPSGWSSLISSPTQESKTECGPIPVPADFIGIVVHRLVSSSSTSSDVIGPKTYSTLETSANVEGGRRAESRPAITVIRLRCEMSSMSDSIPLYAWQTPIFNTLEAPEHVILAALAAAGLKMEDLVPGDNYLSQKGWDVIDHWVARREMELSAGDG</sequence>
<accession>A0A4V1M520</accession>
<dbReference type="InterPro" id="IPR036047">
    <property type="entry name" value="F-box-like_dom_sf"/>
</dbReference>
<feature type="domain" description="F-box" evidence="2">
    <location>
        <begin position="5"/>
        <end position="50"/>
    </location>
</feature>
<organism evidence="3 4">
    <name type="scientific">Tremella mesenterica</name>
    <name type="common">Jelly fungus</name>
    <dbReference type="NCBI Taxonomy" id="5217"/>
    <lineage>
        <taxon>Eukaryota</taxon>
        <taxon>Fungi</taxon>
        <taxon>Dikarya</taxon>
        <taxon>Basidiomycota</taxon>
        <taxon>Agaricomycotina</taxon>
        <taxon>Tremellomycetes</taxon>
        <taxon>Tremellales</taxon>
        <taxon>Tremellaceae</taxon>
        <taxon>Tremella</taxon>
    </lineage>
</organism>
<reference evidence="3 4" key="1">
    <citation type="submission" date="2016-06" db="EMBL/GenBank/DDBJ databases">
        <title>Evolution of pathogenesis and genome organization in the Tremellales.</title>
        <authorList>
            <person name="Cuomo C."/>
            <person name="Litvintseva A."/>
            <person name="Heitman J."/>
            <person name="Chen Y."/>
            <person name="Sun S."/>
            <person name="Springer D."/>
            <person name="Dromer F."/>
            <person name="Young S."/>
            <person name="Zeng Q."/>
            <person name="Chapman S."/>
            <person name="Gujja S."/>
            <person name="Saif S."/>
            <person name="Birren B."/>
        </authorList>
    </citation>
    <scope>NUCLEOTIDE SEQUENCE [LARGE SCALE GENOMIC DNA]</scope>
    <source>
        <strain evidence="3 4">ATCC 28783</strain>
    </source>
</reference>
<keyword evidence="4" id="KW-1185">Reference proteome</keyword>
<comment type="caution">
    <text evidence="3">The sequence shown here is derived from an EMBL/GenBank/DDBJ whole genome shotgun (WGS) entry which is preliminary data.</text>
</comment>
<feature type="compositionally biased region" description="Gly residues" evidence="1">
    <location>
        <begin position="258"/>
        <end position="269"/>
    </location>
</feature>
<evidence type="ECO:0000313" key="3">
    <source>
        <dbReference type="EMBL" id="RXK42337.1"/>
    </source>
</evidence>
<dbReference type="PROSITE" id="PS50181">
    <property type="entry name" value="FBOX"/>
    <property type="match status" value="1"/>
</dbReference>
<evidence type="ECO:0000256" key="1">
    <source>
        <dbReference type="SAM" id="MobiDB-lite"/>
    </source>
</evidence>
<dbReference type="Pfam" id="PF12937">
    <property type="entry name" value="F-box-like"/>
    <property type="match status" value="1"/>
</dbReference>
<proteinExistence type="predicted"/>
<dbReference type="VEuPathDB" id="FungiDB:TREMEDRAFT_63521"/>
<dbReference type="SMART" id="SM00256">
    <property type="entry name" value="FBOX"/>
    <property type="match status" value="1"/>
</dbReference>
<dbReference type="InParanoid" id="A0A4V1M520"/>
<dbReference type="EMBL" id="SDIL01000002">
    <property type="protein sequence ID" value="RXK42337.1"/>
    <property type="molecule type" value="Genomic_DNA"/>
</dbReference>
<evidence type="ECO:0000259" key="2">
    <source>
        <dbReference type="PROSITE" id="PS50181"/>
    </source>
</evidence>